<keyword evidence="2" id="KW-0732">Signal</keyword>
<dbReference type="SUPFAM" id="SSF53383">
    <property type="entry name" value="PLP-dependent transferases"/>
    <property type="match status" value="1"/>
</dbReference>
<proteinExistence type="predicted"/>
<dbReference type="InterPro" id="IPR000192">
    <property type="entry name" value="Aminotrans_V_dom"/>
</dbReference>
<dbReference type="InterPro" id="IPR015421">
    <property type="entry name" value="PyrdxlP-dep_Trfase_major"/>
</dbReference>
<accession>A0A1I2FWI9</accession>
<dbReference type="AlphaFoldDB" id="A0A1I2FWI9"/>
<feature type="chain" id="PRO_5011658432" evidence="2">
    <location>
        <begin position="26"/>
        <end position="430"/>
    </location>
</feature>
<dbReference type="PANTHER" id="PTHR43092">
    <property type="entry name" value="L-CYSTEINE DESULFHYDRASE"/>
    <property type="match status" value="1"/>
</dbReference>
<dbReference type="Gene3D" id="3.90.1150.10">
    <property type="entry name" value="Aspartate Aminotransferase, domain 1"/>
    <property type="match status" value="1"/>
</dbReference>
<protein>
    <submittedName>
        <fullName evidence="4">Selenocysteine lyase/Cysteine desulfurase</fullName>
    </submittedName>
</protein>
<gene>
    <name evidence="4" type="ORF">SAMN04489711_11247</name>
</gene>
<dbReference type="EMBL" id="FONX01000012">
    <property type="protein sequence ID" value="SFF09158.1"/>
    <property type="molecule type" value="Genomic_DNA"/>
</dbReference>
<dbReference type="Proteomes" id="UP000199119">
    <property type="component" value="Unassembled WGS sequence"/>
</dbReference>
<dbReference type="GO" id="GO:0016829">
    <property type="term" value="F:lyase activity"/>
    <property type="evidence" value="ECO:0007669"/>
    <property type="project" value="UniProtKB-KW"/>
</dbReference>
<dbReference type="STRING" id="1177982.SAMN04489711_11247"/>
<name>A0A1I2FWI9_9BURK</name>
<dbReference type="InterPro" id="IPR015424">
    <property type="entry name" value="PyrdxlP-dep_Trfase"/>
</dbReference>
<sequence length="430" mass="46184">MNPSLLPRRGFLGAFGAAIAAPSLAQDAGFTLPAASGSGPIAADTAFWQAVRGLYDTDTSLANLENGYWGIMARPVLAQYLRLTEKVNRENTAYARTRFGADWQAARAAVAAAAGFDVNEVALTRGATEALQLLISNYNRLRPGDAVLYADLDYDSAQYAMQWLAERRGVQVVKIALPEPATRQAVIDAYAAAFAAHPRLRLVLLTHLSHRTGLVIPVKEIAEQARARGIDVILDAAHSWGQLDVAPHTLGVDFIAFNLHKWIGAPVGMGCLRIAAHRLQDIDPQLGDQDHPRSSVASRVHTGTLNFAAALTLPTALALHQQIGTAAKAARLRHLRDLWVAQARRIPALEVLTPDEPGMNGGITAFRVRGQAAPQQAAALATLLRERYKVLTVARNGAASGACVRVAPAIYTTEDDVLRLAAALRQEFST</sequence>
<dbReference type="Gene3D" id="3.40.640.10">
    <property type="entry name" value="Type I PLP-dependent aspartate aminotransferase-like (Major domain)"/>
    <property type="match status" value="1"/>
</dbReference>
<dbReference type="RefSeq" id="WP_092940460.1">
    <property type="nucleotide sequence ID" value="NZ_FONX01000012.1"/>
</dbReference>
<dbReference type="InterPro" id="IPR015422">
    <property type="entry name" value="PyrdxlP-dep_Trfase_small"/>
</dbReference>
<dbReference type="OrthoDB" id="9764293at2"/>
<dbReference type="PANTHER" id="PTHR43092:SF6">
    <property type="entry name" value="BLR1280 PROTEIN"/>
    <property type="match status" value="1"/>
</dbReference>
<keyword evidence="4" id="KW-0456">Lyase</keyword>
<evidence type="ECO:0000313" key="5">
    <source>
        <dbReference type="Proteomes" id="UP000199119"/>
    </source>
</evidence>
<dbReference type="Pfam" id="PF00266">
    <property type="entry name" value="Aminotran_5"/>
    <property type="match status" value="1"/>
</dbReference>
<keyword evidence="5" id="KW-1185">Reference proteome</keyword>
<reference evidence="5" key="1">
    <citation type="submission" date="2016-10" db="EMBL/GenBank/DDBJ databases">
        <authorList>
            <person name="Varghese N."/>
            <person name="Submissions S."/>
        </authorList>
    </citation>
    <scope>NUCLEOTIDE SEQUENCE [LARGE SCALE GENOMIC DNA]</scope>
    <source>
        <strain evidence="5">DSM 27981</strain>
    </source>
</reference>
<evidence type="ECO:0000259" key="3">
    <source>
        <dbReference type="Pfam" id="PF00266"/>
    </source>
</evidence>
<dbReference type="PROSITE" id="PS51318">
    <property type="entry name" value="TAT"/>
    <property type="match status" value="1"/>
</dbReference>
<organism evidence="4 5">
    <name type="scientific">Paracidovorax wautersii</name>
    <dbReference type="NCBI Taxonomy" id="1177982"/>
    <lineage>
        <taxon>Bacteria</taxon>
        <taxon>Pseudomonadati</taxon>
        <taxon>Pseudomonadota</taxon>
        <taxon>Betaproteobacteria</taxon>
        <taxon>Burkholderiales</taxon>
        <taxon>Comamonadaceae</taxon>
        <taxon>Paracidovorax</taxon>
    </lineage>
</organism>
<feature type="signal peptide" evidence="2">
    <location>
        <begin position="1"/>
        <end position="25"/>
    </location>
</feature>
<evidence type="ECO:0000313" key="4">
    <source>
        <dbReference type="EMBL" id="SFF09158.1"/>
    </source>
</evidence>
<keyword evidence="1" id="KW-0663">Pyridoxal phosphate</keyword>
<evidence type="ECO:0000256" key="2">
    <source>
        <dbReference type="SAM" id="SignalP"/>
    </source>
</evidence>
<evidence type="ECO:0000256" key="1">
    <source>
        <dbReference type="ARBA" id="ARBA00022898"/>
    </source>
</evidence>
<dbReference type="InterPro" id="IPR006311">
    <property type="entry name" value="TAT_signal"/>
</dbReference>
<feature type="domain" description="Aminotransferase class V" evidence="3">
    <location>
        <begin position="79"/>
        <end position="420"/>
    </location>
</feature>